<accession>A0A382AB38</accession>
<feature type="compositionally biased region" description="Basic and acidic residues" evidence="1">
    <location>
        <begin position="1"/>
        <end position="16"/>
    </location>
</feature>
<protein>
    <submittedName>
        <fullName evidence="2">Uncharacterized protein</fullName>
    </submittedName>
</protein>
<evidence type="ECO:0000313" key="2">
    <source>
        <dbReference type="EMBL" id="SVA98619.1"/>
    </source>
</evidence>
<dbReference type="EMBL" id="UINC01024623">
    <property type="protein sequence ID" value="SVA98619.1"/>
    <property type="molecule type" value="Genomic_DNA"/>
</dbReference>
<evidence type="ECO:0000256" key="1">
    <source>
        <dbReference type="SAM" id="MobiDB-lite"/>
    </source>
</evidence>
<proteinExistence type="predicted"/>
<name>A0A382AB38_9ZZZZ</name>
<dbReference type="AlphaFoldDB" id="A0A382AB38"/>
<feature type="non-terminal residue" evidence="2">
    <location>
        <position position="58"/>
    </location>
</feature>
<organism evidence="2">
    <name type="scientific">marine metagenome</name>
    <dbReference type="NCBI Taxonomy" id="408172"/>
    <lineage>
        <taxon>unclassified sequences</taxon>
        <taxon>metagenomes</taxon>
        <taxon>ecological metagenomes</taxon>
    </lineage>
</organism>
<gene>
    <name evidence="2" type="ORF">METZ01_LOCUS151473</name>
</gene>
<feature type="region of interest" description="Disordered" evidence="1">
    <location>
        <begin position="1"/>
        <end position="23"/>
    </location>
</feature>
<sequence>MPEMKQKFRHKNDLRENGYTPSVRDQIDGKRVYVTPAGNVYPSITSILGSQPKPGIEE</sequence>
<reference evidence="2" key="1">
    <citation type="submission" date="2018-05" db="EMBL/GenBank/DDBJ databases">
        <authorList>
            <person name="Lanie J.A."/>
            <person name="Ng W.-L."/>
            <person name="Kazmierczak K.M."/>
            <person name="Andrzejewski T.M."/>
            <person name="Davidsen T.M."/>
            <person name="Wayne K.J."/>
            <person name="Tettelin H."/>
            <person name="Glass J.I."/>
            <person name="Rusch D."/>
            <person name="Podicherti R."/>
            <person name="Tsui H.-C.T."/>
            <person name="Winkler M.E."/>
        </authorList>
    </citation>
    <scope>NUCLEOTIDE SEQUENCE</scope>
</reference>